<dbReference type="InterPro" id="IPR036287">
    <property type="entry name" value="Rv1873-like_sf"/>
</dbReference>
<dbReference type="RefSeq" id="WP_246408565.1">
    <property type="nucleotide sequence ID" value="NZ_JACHIP010000001.1"/>
</dbReference>
<dbReference type="Gene3D" id="1.25.40.380">
    <property type="entry name" value="Protein of unknown function DUF1810"/>
    <property type="match status" value="1"/>
</dbReference>
<dbReference type="AlphaFoldDB" id="A0A7W7Z964"/>
<dbReference type="EMBL" id="JACHIP010000001">
    <property type="protein sequence ID" value="MBB5055659.1"/>
    <property type="molecule type" value="Genomic_DNA"/>
</dbReference>
<dbReference type="InterPro" id="IPR014937">
    <property type="entry name" value="DUF1810"/>
</dbReference>
<name>A0A7W7Z964_9BACT</name>
<dbReference type="Proteomes" id="UP000540989">
    <property type="component" value="Unassembled WGS sequence"/>
</dbReference>
<organism evidence="1 2">
    <name type="scientific">Granulicella aggregans</name>
    <dbReference type="NCBI Taxonomy" id="474949"/>
    <lineage>
        <taxon>Bacteria</taxon>
        <taxon>Pseudomonadati</taxon>
        <taxon>Acidobacteriota</taxon>
        <taxon>Terriglobia</taxon>
        <taxon>Terriglobales</taxon>
        <taxon>Acidobacteriaceae</taxon>
        <taxon>Granulicella</taxon>
    </lineage>
</organism>
<proteinExistence type="predicted"/>
<accession>A0A7W7Z964</accession>
<dbReference type="Pfam" id="PF08837">
    <property type="entry name" value="DUF1810"/>
    <property type="match status" value="1"/>
</dbReference>
<reference evidence="1 2" key="1">
    <citation type="submission" date="2020-08" db="EMBL/GenBank/DDBJ databases">
        <title>Genomic Encyclopedia of Type Strains, Phase IV (KMG-V): Genome sequencing to study the core and pangenomes of soil and plant-associated prokaryotes.</title>
        <authorList>
            <person name="Whitman W."/>
        </authorList>
    </citation>
    <scope>NUCLEOTIDE SEQUENCE [LARGE SCALE GENOMIC DNA]</scope>
    <source>
        <strain evidence="1 2">M8UP14</strain>
    </source>
</reference>
<evidence type="ECO:0000313" key="1">
    <source>
        <dbReference type="EMBL" id="MBB5055659.1"/>
    </source>
</evidence>
<comment type="caution">
    <text evidence="1">The sequence shown here is derived from an EMBL/GenBank/DDBJ whole genome shotgun (WGS) entry which is preliminary data.</text>
</comment>
<keyword evidence="2" id="KW-1185">Reference proteome</keyword>
<sequence length="156" mass="17848">MLRTIPSTAYEAMNSSDPYNLNRFLDAQNGIYERVTSELRAGQKSSHWMWFIFPQIRGLGHTETSIFFAISSFQEAEAYLEHPMLGPRLRECCELLMQIEGRSISQIFGSPDDLKLRSSMTLFAQTSGQNALFKDVLQRYFDGRVDPRTLELLGAK</sequence>
<gene>
    <name evidence="1" type="ORF">HDF16_000328</name>
</gene>
<dbReference type="PIRSF" id="PIRSF008546">
    <property type="entry name" value="UCP008546"/>
    <property type="match status" value="1"/>
</dbReference>
<dbReference type="SUPFAM" id="SSF140736">
    <property type="entry name" value="Rv1873-like"/>
    <property type="match status" value="1"/>
</dbReference>
<protein>
    <submittedName>
        <fullName evidence="1">Uncharacterized protein (DUF1810 family)</fullName>
    </submittedName>
</protein>
<evidence type="ECO:0000313" key="2">
    <source>
        <dbReference type="Proteomes" id="UP000540989"/>
    </source>
</evidence>